<evidence type="ECO:0000256" key="1">
    <source>
        <dbReference type="SAM" id="MobiDB-lite"/>
    </source>
</evidence>
<feature type="region of interest" description="Disordered" evidence="1">
    <location>
        <begin position="1"/>
        <end position="25"/>
    </location>
</feature>
<proteinExistence type="predicted"/>
<name>J9G4M7_9ZZZZ</name>
<accession>J9G4M7</accession>
<sequence>MTYSSAPGGAGHRQRPDRKSGHRAHYERAYAERYAAFSRR</sequence>
<reference evidence="2" key="1">
    <citation type="journal article" date="2012" name="PLoS ONE">
        <title>Gene sets for utilization of primary and secondary nutrition supplies in the distal gut of endangered iberian lynx.</title>
        <authorList>
            <person name="Alcaide M."/>
            <person name="Messina E."/>
            <person name="Richter M."/>
            <person name="Bargiela R."/>
            <person name="Peplies J."/>
            <person name="Huws S.A."/>
            <person name="Newbold C.J."/>
            <person name="Golyshin P.N."/>
            <person name="Simon M.A."/>
            <person name="Lopez G."/>
            <person name="Yakimov M.M."/>
            <person name="Ferrer M."/>
        </authorList>
    </citation>
    <scope>NUCLEOTIDE SEQUENCE</scope>
</reference>
<protein>
    <submittedName>
        <fullName evidence="2">Uncharacterized protein</fullName>
    </submittedName>
</protein>
<feature type="compositionally biased region" description="Basic residues" evidence="1">
    <location>
        <begin position="12"/>
        <end position="23"/>
    </location>
</feature>
<gene>
    <name evidence="2" type="ORF">EVA_09737</name>
</gene>
<organism evidence="2">
    <name type="scientific">gut metagenome</name>
    <dbReference type="NCBI Taxonomy" id="749906"/>
    <lineage>
        <taxon>unclassified sequences</taxon>
        <taxon>metagenomes</taxon>
        <taxon>organismal metagenomes</taxon>
    </lineage>
</organism>
<dbReference type="EMBL" id="AMCI01002657">
    <property type="protein sequence ID" value="EJX02157.1"/>
    <property type="molecule type" value="Genomic_DNA"/>
</dbReference>
<evidence type="ECO:0000313" key="2">
    <source>
        <dbReference type="EMBL" id="EJX02157.1"/>
    </source>
</evidence>
<comment type="caution">
    <text evidence="2">The sequence shown here is derived from an EMBL/GenBank/DDBJ whole genome shotgun (WGS) entry which is preliminary data.</text>
</comment>
<dbReference type="AlphaFoldDB" id="J9G4M7"/>